<reference evidence="1 2" key="2">
    <citation type="journal article" date="2012" name="J. Bacteriol.">
        <title>Genome Sequences of Burkholderia sp. Strains CCGE1002 and H160, Isolated from Legume Nodules in Mexico and Brazil.</title>
        <authorList>
            <person name="Ormeno-Orrillo E."/>
            <person name="Rogel M.A."/>
            <person name="Chueire L.M."/>
            <person name="Tiedje J.M."/>
            <person name="Martinez-Romero E."/>
            <person name="Hungria M."/>
        </authorList>
    </citation>
    <scope>NUCLEOTIDE SEQUENCE [LARGE SCALE GENOMIC DNA]</scope>
    <source>
        <strain evidence="1 2">CCGE1002</strain>
    </source>
</reference>
<dbReference type="EMBL" id="CP002014">
    <property type="protein sequence ID" value="ADG17799.1"/>
    <property type="molecule type" value="Genomic_DNA"/>
</dbReference>
<evidence type="ECO:0000313" key="2">
    <source>
        <dbReference type="Proteomes" id="UP000002190"/>
    </source>
</evidence>
<dbReference type="HOGENOM" id="CLU_2951473_0_0_4"/>
<gene>
    <name evidence="1" type="ordered locus">BC1002_3781</name>
</gene>
<dbReference type="KEGG" id="bge:BC1002_3781"/>
<dbReference type="STRING" id="640511.BC1002_3781"/>
<dbReference type="Proteomes" id="UP000002190">
    <property type="component" value="Chromosome 2"/>
</dbReference>
<accession>D5WH54</accession>
<accession>A0A6I1Q793</accession>
<name>D5WH54_PARAM</name>
<reference evidence="2" key="1">
    <citation type="submission" date="2010-04" db="EMBL/GenBank/DDBJ databases">
        <title>Complete sequence of chromosome 2 of Burkholderia sp. CCGE1002.</title>
        <authorList>
            <consortium name="US DOE Joint Genome Institute"/>
            <person name="Lucas S."/>
            <person name="Copeland A."/>
            <person name="Lapidus A."/>
            <person name="Cheng J.-F."/>
            <person name="Bruce D."/>
            <person name="Goodwin L."/>
            <person name="Pitluck S."/>
            <person name="Chertkov O."/>
            <person name="Detter J.C."/>
            <person name="Han C."/>
            <person name="Tapia R."/>
            <person name="Land M."/>
            <person name="Hauser L."/>
            <person name="Kyrpides N."/>
            <person name="Ovchinnikova G."/>
            <person name="Martinez-Romero E."/>
            <person name="Hernandez M.A.R."/>
            <person name="Tiedje J.M."/>
            <person name="Woyke T."/>
        </authorList>
    </citation>
    <scope>NUCLEOTIDE SEQUENCE [LARGE SCALE GENOMIC DNA]</scope>
    <source>
        <strain evidence="2">CCGE1002</strain>
    </source>
</reference>
<proteinExistence type="predicted"/>
<dbReference type="AlphaFoldDB" id="D5WH54"/>
<dbReference type="RefSeq" id="WP_013091600.1">
    <property type="nucleotide sequence ID" value="NZ_JACHDG010000010.1"/>
</dbReference>
<sequence length="59" mass="6257">MSHVDIRQTDGVARAAVSPSSRAECWLRAAMKLSSLIGCHALANLLAAIPDSNDDFGVF</sequence>
<organism evidence="1 2">
    <name type="scientific">Paraburkholderia atlantica</name>
    <dbReference type="NCBI Taxonomy" id="2654982"/>
    <lineage>
        <taxon>Bacteria</taxon>
        <taxon>Pseudomonadati</taxon>
        <taxon>Pseudomonadota</taxon>
        <taxon>Betaproteobacteria</taxon>
        <taxon>Burkholderiales</taxon>
        <taxon>Burkholderiaceae</taxon>
        <taxon>Paraburkholderia</taxon>
    </lineage>
</organism>
<evidence type="ECO:0000313" key="1">
    <source>
        <dbReference type="EMBL" id="ADG17799.1"/>
    </source>
</evidence>
<protein>
    <submittedName>
        <fullName evidence="1">Uncharacterized protein</fullName>
    </submittedName>
</protein>